<accession>A0A8S2K692</accession>
<dbReference type="AlphaFoldDB" id="A0A8S2K692"/>
<proteinExistence type="predicted"/>
<dbReference type="EMBL" id="CAJNOK010008929">
    <property type="protein sequence ID" value="CAF1076528.1"/>
    <property type="molecule type" value="Genomic_DNA"/>
</dbReference>
<dbReference type="EMBL" id="CAJOBA010008945">
    <property type="protein sequence ID" value="CAF3840160.1"/>
    <property type="molecule type" value="Genomic_DNA"/>
</dbReference>
<evidence type="ECO:0000313" key="2">
    <source>
        <dbReference type="EMBL" id="CAF1076528.1"/>
    </source>
</evidence>
<organism evidence="3 4">
    <name type="scientific">Didymodactylos carnosus</name>
    <dbReference type="NCBI Taxonomy" id="1234261"/>
    <lineage>
        <taxon>Eukaryota</taxon>
        <taxon>Metazoa</taxon>
        <taxon>Spiralia</taxon>
        <taxon>Gnathifera</taxon>
        <taxon>Rotifera</taxon>
        <taxon>Eurotatoria</taxon>
        <taxon>Bdelloidea</taxon>
        <taxon>Philodinida</taxon>
        <taxon>Philodinidae</taxon>
        <taxon>Didymodactylos</taxon>
    </lineage>
</organism>
<comment type="caution">
    <text evidence="3">The sequence shown here is derived from an EMBL/GenBank/DDBJ whole genome shotgun (WGS) entry which is preliminary data.</text>
</comment>
<protein>
    <submittedName>
        <fullName evidence="3">Uncharacterized protein</fullName>
    </submittedName>
</protein>
<dbReference type="Proteomes" id="UP000677228">
    <property type="component" value="Unassembled WGS sequence"/>
</dbReference>
<keyword evidence="1" id="KW-1133">Transmembrane helix</keyword>
<dbReference type="Proteomes" id="UP000682733">
    <property type="component" value="Unassembled WGS sequence"/>
</dbReference>
<gene>
    <name evidence="2" type="ORF">OVA965_LOCUS18154</name>
    <name evidence="3" type="ORF">TMI583_LOCUS18166</name>
</gene>
<feature type="transmembrane region" description="Helical" evidence="1">
    <location>
        <begin position="95"/>
        <end position="115"/>
    </location>
</feature>
<keyword evidence="1" id="KW-0472">Membrane</keyword>
<sequence length="615" mass="70608">MPSCDPLCRGCSSLSRDVQFLRALETLQEIAESGFYDDQTDIDIYAQYKLLEQLTRLYVPLNYSPIEFITGTSADNIDVVANDYKIKYTNADINFGRWLLSANPVFIVGIVVYVFKFPNLDYCPIYDWLKMVIYCLLSLKSFRNYVHQYHENITFNETMLNEIISITKLINKQDLRRSIKIMLNNDVFRNLLSSIPVTYKHNVMTNTLLNSIISTVIVPIITRTIGSDIVCEVTVACVKCDAQSKRLKIYSVIILQNVNMLFDLGQQIQLFFESNLSEITCEKCNLNMVKEIRVLRWPTVLLIHLHKKKDAASKRKPLTLIHLEQYNHRSNVCMSTTSSYCMCTFTSLTSNGKTITFARSKKQWKSSSDTTKSYGEGDQIVSRYCQTVFLILQQIRSPTVSFFNALIKICEVEIDFRDGSCESLSDAIYSIEQDPHCRNLLRVLRMNSISFFECPRCGDKVKSDLYSLNNGIHLFEQTADETFSAKPVLKNLALNNNVCAICSFNIKDDSVLNVSYQQFQTLPSYLLFMFSTITEELLASVVKIDETKFYLLALLITGRYKDSLTIIRLTPENFQLFDKKPYHTGRKCTTIEILDYCETTSCVVGIFQQISQNET</sequence>
<dbReference type="InterPro" id="IPR038765">
    <property type="entry name" value="Papain-like_cys_pep_sf"/>
</dbReference>
<evidence type="ECO:0000313" key="3">
    <source>
        <dbReference type="EMBL" id="CAF3840160.1"/>
    </source>
</evidence>
<evidence type="ECO:0000256" key="1">
    <source>
        <dbReference type="SAM" id="Phobius"/>
    </source>
</evidence>
<dbReference type="SUPFAM" id="SSF54001">
    <property type="entry name" value="Cysteine proteinases"/>
    <property type="match status" value="1"/>
</dbReference>
<reference evidence="3" key="1">
    <citation type="submission" date="2021-02" db="EMBL/GenBank/DDBJ databases">
        <authorList>
            <person name="Nowell W R."/>
        </authorList>
    </citation>
    <scope>NUCLEOTIDE SEQUENCE</scope>
</reference>
<keyword evidence="1" id="KW-0812">Transmembrane</keyword>
<evidence type="ECO:0000313" key="4">
    <source>
        <dbReference type="Proteomes" id="UP000682733"/>
    </source>
</evidence>
<name>A0A8S2K692_9BILA</name>